<dbReference type="Proteomes" id="UP000263595">
    <property type="component" value="Unassembled WGS sequence"/>
</dbReference>
<evidence type="ECO:0000313" key="1">
    <source>
        <dbReference type="EMBL" id="SYX89973.1"/>
    </source>
</evidence>
<dbReference type="OrthoDB" id="7032869at2"/>
<keyword evidence="2" id="KW-1185">Reference proteome</keyword>
<dbReference type="AlphaFoldDB" id="A0A383RT48"/>
<accession>A0A383RT48</accession>
<organism evidence="1 2">
    <name type="scientific">Pseudomonas reidholzensis</name>
    <dbReference type="NCBI Taxonomy" id="1785162"/>
    <lineage>
        <taxon>Bacteria</taxon>
        <taxon>Pseudomonadati</taxon>
        <taxon>Pseudomonadota</taxon>
        <taxon>Gammaproteobacteria</taxon>
        <taxon>Pseudomonadales</taxon>
        <taxon>Pseudomonadaceae</taxon>
        <taxon>Pseudomonas</taxon>
    </lineage>
</organism>
<gene>
    <name evidence="1" type="ORF">CCOS865_02239</name>
</gene>
<reference evidence="2" key="1">
    <citation type="submission" date="2018-08" db="EMBL/GenBank/DDBJ databases">
        <authorList>
            <person name="Blom J."/>
        </authorList>
    </citation>
    <scope>NUCLEOTIDE SEQUENCE [LARGE SCALE GENOMIC DNA]</scope>
    <source>
        <strain evidence="2">CCOS 865</strain>
    </source>
</reference>
<dbReference type="RefSeq" id="WP_119140744.1">
    <property type="nucleotide sequence ID" value="NZ_CBCSFL010000026.1"/>
</dbReference>
<dbReference type="EMBL" id="UNOZ01000013">
    <property type="protein sequence ID" value="SYX89973.1"/>
    <property type="molecule type" value="Genomic_DNA"/>
</dbReference>
<name>A0A383RT48_9PSED</name>
<sequence length="499" mass="51730">MRYNTNNPVGAEGSNSPLDLNDNSEILDLLMTGSLTNYLDRLGVPLTSWRGIMKQVADYLLAQGYEASNLVYGAGVIVLRQTQLIERAGELYRVALAANLPLTLSGNWATDAPKLQSVGDLALRTALSQPDGAQTLVGGALFKGEALDPNGTAPDTTVSRGYSHAYYPAKAGALRVGGSDTAPLNDERGYWSGLPSQNAWGNQSNIGLYSQSFGRNGAAYREYSATFGHDCVTYGVASIAGGAGCATGSPSIPTSPFAGYCSITWGKNNLVSGEKTAAFGEEHIINTRAAVGCGYAVTSQPSVATPAPIGAFGAGQNVSLFGQAYGIGRFINPSDSMVFGWGPNAGSPLKEVAANEIAIGAGTTTGAIRVAQASTSTVRSRVGLNNRRALEHELDIDISDGAIAALTIDAFSSNVAAFSLRGLNAGGTSHAIANFEWTNPNSGSPLGILRIRMNNRSTVAIAIASDGSISFPDIKNATTVAGSPSKTIYEDGGFVKILP</sequence>
<evidence type="ECO:0000313" key="2">
    <source>
        <dbReference type="Proteomes" id="UP000263595"/>
    </source>
</evidence>
<proteinExistence type="predicted"/>
<protein>
    <submittedName>
        <fullName evidence="1">Uncharacterized protein</fullName>
    </submittedName>
</protein>